<feature type="signal peptide" evidence="1">
    <location>
        <begin position="1"/>
        <end position="23"/>
    </location>
</feature>
<dbReference type="Pfam" id="PF17820">
    <property type="entry name" value="PDZ_6"/>
    <property type="match status" value="1"/>
</dbReference>
<keyword evidence="4" id="KW-1185">Reference proteome</keyword>
<dbReference type="eggNOG" id="COG0265">
    <property type="taxonomic scope" value="Bacteria"/>
</dbReference>
<organism evidence="3 4">
    <name type="scientific">Pseudidiomarina salinarum</name>
    <dbReference type="NCBI Taxonomy" id="435908"/>
    <lineage>
        <taxon>Bacteria</taxon>
        <taxon>Pseudomonadati</taxon>
        <taxon>Pseudomonadota</taxon>
        <taxon>Gammaproteobacteria</taxon>
        <taxon>Alteromonadales</taxon>
        <taxon>Idiomarinaceae</taxon>
        <taxon>Pseudidiomarina</taxon>
    </lineage>
</organism>
<dbReference type="SUPFAM" id="SSF50156">
    <property type="entry name" value="PDZ domain-like"/>
    <property type="match status" value="1"/>
</dbReference>
<dbReference type="Gene3D" id="2.30.42.10">
    <property type="match status" value="1"/>
</dbReference>
<dbReference type="PROSITE" id="PS50106">
    <property type="entry name" value="PDZ"/>
    <property type="match status" value="1"/>
</dbReference>
<keyword evidence="1" id="KW-0732">Signal</keyword>
<evidence type="ECO:0000313" key="3">
    <source>
        <dbReference type="EMBL" id="KFZ32095.1"/>
    </source>
</evidence>
<feature type="domain" description="PDZ" evidence="2">
    <location>
        <begin position="50"/>
        <end position="108"/>
    </location>
</feature>
<dbReference type="RefSeq" id="WP_034774791.1">
    <property type="nucleotide sequence ID" value="NZ_JPER01000001.1"/>
</dbReference>
<protein>
    <recommendedName>
        <fullName evidence="2">PDZ domain-containing protein</fullName>
    </recommendedName>
</protein>
<comment type="caution">
    <text evidence="3">The sequence shown here is derived from an EMBL/GenBank/DDBJ whole genome shotgun (WGS) entry which is preliminary data.</text>
</comment>
<dbReference type="OrthoDB" id="6402251at2"/>
<dbReference type="Proteomes" id="UP000054363">
    <property type="component" value="Unassembled WGS sequence"/>
</dbReference>
<gene>
    <name evidence="3" type="ORF">IDSA_05335</name>
</gene>
<proteinExistence type="predicted"/>
<sequence length="280" mass="30659">MNTSAKFLALAIGSALMASSVQASTQEDDARQLARAAAVEAAKASGKEDKVSYEEPARSYFNWGGIVRPDGKIVSVRDGSVAASMGVQPGDELLKVNGNPVSGNSLKEMLAPFDNLQHGDSFTVTVGRDGTEHQFSGEAKATVIPGWRLEVDVAMEEQQVGTTEGEGCGRISVFFTPPVTRDYYPAFIDSVDGETVRVQNPNLVVSAGEHTIGVHELIEDPSVRRRKSLATEKEFQLTVEPDTTYYIAAHFIREKRFDRVNQGYWEPIVWKVTEQECTVE</sequence>
<dbReference type="AlphaFoldDB" id="A0A094IWN4"/>
<dbReference type="EMBL" id="JPER01000001">
    <property type="protein sequence ID" value="KFZ32095.1"/>
    <property type="molecule type" value="Genomic_DNA"/>
</dbReference>
<accession>A0A094IWN4</accession>
<feature type="chain" id="PRO_5001898964" description="PDZ domain-containing protein" evidence="1">
    <location>
        <begin position="24"/>
        <end position="280"/>
    </location>
</feature>
<evidence type="ECO:0000256" key="1">
    <source>
        <dbReference type="SAM" id="SignalP"/>
    </source>
</evidence>
<dbReference type="STRING" id="435908.IDSA_05335"/>
<reference evidence="3 4" key="1">
    <citation type="submission" date="2014-06" db="EMBL/GenBank/DDBJ databases">
        <title>The draft genome sequence of Idiomarina salinarum ISL-52.</title>
        <authorList>
            <person name="Du J."/>
            <person name="Shao Z."/>
        </authorList>
    </citation>
    <scope>NUCLEOTIDE SEQUENCE [LARGE SCALE GENOMIC DNA]</scope>
    <source>
        <strain evidence="3 4">ISL-52</strain>
    </source>
</reference>
<dbReference type="SMART" id="SM00228">
    <property type="entry name" value="PDZ"/>
    <property type="match status" value="1"/>
</dbReference>
<dbReference type="InterPro" id="IPR036034">
    <property type="entry name" value="PDZ_sf"/>
</dbReference>
<dbReference type="InterPro" id="IPR001478">
    <property type="entry name" value="PDZ"/>
</dbReference>
<name>A0A094IWN4_9GAMM</name>
<evidence type="ECO:0000313" key="4">
    <source>
        <dbReference type="Proteomes" id="UP000054363"/>
    </source>
</evidence>
<dbReference type="InterPro" id="IPR041489">
    <property type="entry name" value="PDZ_6"/>
</dbReference>
<evidence type="ECO:0000259" key="2">
    <source>
        <dbReference type="PROSITE" id="PS50106"/>
    </source>
</evidence>